<dbReference type="PRINTS" id="PR00045">
    <property type="entry name" value="SIGMA54FCT"/>
</dbReference>
<dbReference type="GO" id="GO:0006352">
    <property type="term" value="P:DNA-templated transcription initiation"/>
    <property type="evidence" value="ECO:0007669"/>
    <property type="project" value="InterPro"/>
</dbReference>
<keyword evidence="3" id="KW-0808">Transferase</keyword>
<feature type="domain" description="RNA polymerase sigma factor 54 core-binding" evidence="11">
    <location>
        <begin position="108"/>
        <end position="300"/>
    </location>
</feature>
<keyword evidence="7" id="KW-0238">DNA-binding</keyword>
<dbReference type="InterPro" id="IPR007046">
    <property type="entry name" value="RNA_pol_sigma_54_core-bd"/>
</dbReference>
<organism evidence="12 13">
    <name type="scientific">Nonlabens agnitus</name>
    <dbReference type="NCBI Taxonomy" id="870484"/>
    <lineage>
        <taxon>Bacteria</taxon>
        <taxon>Pseudomonadati</taxon>
        <taxon>Bacteroidota</taxon>
        <taxon>Flavobacteriia</taxon>
        <taxon>Flavobacteriales</taxon>
        <taxon>Flavobacteriaceae</taxon>
        <taxon>Nonlabens</taxon>
    </lineage>
</organism>
<proteinExistence type="inferred from homology"/>
<evidence type="ECO:0000313" key="12">
    <source>
        <dbReference type="EMBL" id="PRP67478.1"/>
    </source>
</evidence>
<evidence type="ECO:0000256" key="5">
    <source>
        <dbReference type="ARBA" id="ARBA00023015"/>
    </source>
</evidence>
<keyword evidence="5" id="KW-0805">Transcription regulation</keyword>
<evidence type="ECO:0000313" key="13">
    <source>
        <dbReference type="Proteomes" id="UP000239532"/>
    </source>
</evidence>
<evidence type="ECO:0000256" key="8">
    <source>
        <dbReference type="ARBA" id="ARBA00023163"/>
    </source>
</evidence>
<name>A0A2S9WVH9_9FLAO</name>
<feature type="compositionally biased region" description="Acidic residues" evidence="9">
    <location>
        <begin position="54"/>
        <end position="85"/>
    </location>
</feature>
<keyword evidence="13" id="KW-1185">Reference proteome</keyword>
<dbReference type="PANTHER" id="PTHR32248">
    <property type="entry name" value="RNA POLYMERASE SIGMA-54 FACTOR"/>
    <property type="match status" value="1"/>
</dbReference>
<evidence type="ECO:0000256" key="9">
    <source>
        <dbReference type="SAM" id="MobiDB-lite"/>
    </source>
</evidence>
<dbReference type="Gene3D" id="1.10.10.1330">
    <property type="entry name" value="RNA polymerase sigma-54 factor, core-binding domain"/>
    <property type="match status" value="1"/>
</dbReference>
<dbReference type="NCBIfam" id="TIGR02395">
    <property type="entry name" value="rpoN_sigma"/>
    <property type="match status" value="1"/>
</dbReference>
<dbReference type="AlphaFoldDB" id="A0A2S9WVH9"/>
<evidence type="ECO:0000256" key="3">
    <source>
        <dbReference type="ARBA" id="ARBA00022679"/>
    </source>
</evidence>
<dbReference type="InterPro" id="IPR007634">
    <property type="entry name" value="RNA_pol_sigma_54_DNA-bd"/>
</dbReference>
<dbReference type="GO" id="GO:0000428">
    <property type="term" value="C:DNA-directed RNA polymerase complex"/>
    <property type="evidence" value="ECO:0007669"/>
    <property type="project" value="UniProtKB-KW"/>
</dbReference>
<dbReference type="EMBL" id="MQUC01000003">
    <property type="protein sequence ID" value="PRP67478.1"/>
    <property type="molecule type" value="Genomic_DNA"/>
</dbReference>
<dbReference type="Pfam" id="PF04552">
    <property type="entry name" value="Sigma54_DBD"/>
    <property type="match status" value="1"/>
</dbReference>
<dbReference type="GO" id="GO:0003677">
    <property type="term" value="F:DNA binding"/>
    <property type="evidence" value="ECO:0007669"/>
    <property type="project" value="UniProtKB-KW"/>
</dbReference>
<reference evidence="12 13" key="1">
    <citation type="submission" date="2016-11" db="EMBL/GenBank/DDBJ databases">
        <title>Trade-off between light-utilization and light-protection in marine flavobacteria.</title>
        <authorList>
            <person name="Kumagai Y."/>
        </authorList>
    </citation>
    <scope>NUCLEOTIDE SEQUENCE [LARGE SCALE GENOMIC DNA]</scope>
    <source>
        <strain evidence="12 13">JCM 17109</strain>
    </source>
</reference>
<evidence type="ECO:0000259" key="10">
    <source>
        <dbReference type="Pfam" id="PF04552"/>
    </source>
</evidence>
<keyword evidence="8" id="KW-0804">Transcription</keyword>
<sequence>MLKQSLNFKLSQKLSPQQIQLMKLIQLPTQAFEQRVKSELEENPALDNGKEKSEDEYDEFSNENEYDDAPEPDINVDDYLSDDEIPEYRTRANNYSSDDEETSIPYASGKSFTQSLKDQLNTRRLSEEDQGIAEFLVGSIDNSGYIRRSLEDITDDLAFTMNIYTTVEKVEKVLKIVHQLDPAGVGARDLQECLVIQLSRKRNNPATELALKIVKDSFDAFSKKHYKKLIAKYHITEDDLRDVIEEISHLNPKPGSSYAGGSTRIVEQVVPDFTIRIKDGELELTLNGRNTPELHVSRDYSNMLKGYKEAKEKTKSQKDAVMFIKQKLDGAKWFIEAIKQRQETLFMTMSSIMNYQKEYFMTGDERNLRPMILKDIADEIQMDVSTVSRVANSKYVDTPYGTKLIKEFFSESMTNTDGEEVSTREIKKILETVIGDESKRKPLTDQRLAEILKEKGYPIARRTVAKYREQLDIPVARLRKEI</sequence>
<dbReference type="RefSeq" id="WP_105983203.1">
    <property type="nucleotide sequence ID" value="NZ_MQUC01000003.1"/>
</dbReference>
<dbReference type="OrthoDB" id="9814402at2"/>
<accession>A0A2S9WVH9</accession>
<evidence type="ECO:0000256" key="1">
    <source>
        <dbReference type="ARBA" id="ARBA00008798"/>
    </source>
</evidence>
<dbReference type="Pfam" id="PF00309">
    <property type="entry name" value="Sigma54_AID"/>
    <property type="match status" value="1"/>
</dbReference>
<dbReference type="PANTHER" id="PTHR32248:SF4">
    <property type="entry name" value="RNA POLYMERASE SIGMA-54 FACTOR"/>
    <property type="match status" value="1"/>
</dbReference>
<evidence type="ECO:0000256" key="6">
    <source>
        <dbReference type="ARBA" id="ARBA00023082"/>
    </source>
</evidence>
<comment type="similarity">
    <text evidence="1">Belongs to the sigma-54 factor family.</text>
</comment>
<dbReference type="InterPro" id="IPR038709">
    <property type="entry name" value="RpoN_core-bd_sf"/>
</dbReference>
<feature type="domain" description="RNA polymerase sigma factor 54 DNA-binding" evidence="10">
    <location>
        <begin position="323"/>
        <end position="480"/>
    </location>
</feature>
<dbReference type="Pfam" id="PF04963">
    <property type="entry name" value="Sigma54_CBD"/>
    <property type="match status" value="1"/>
</dbReference>
<evidence type="ECO:0000256" key="2">
    <source>
        <dbReference type="ARBA" id="ARBA00022478"/>
    </source>
</evidence>
<dbReference type="GO" id="GO:0016779">
    <property type="term" value="F:nucleotidyltransferase activity"/>
    <property type="evidence" value="ECO:0007669"/>
    <property type="project" value="UniProtKB-KW"/>
</dbReference>
<dbReference type="Proteomes" id="UP000239532">
    <property type="component" value="Unassembled WGS sequence"/>
</dbReference>
<dbReference type="PROSITE" id="PS00718">
    <property type="entry name" value="SIGMA54_2"/>
    <property type="match status" value="1"/>
</dbReference>
<gene>
    <name evidence="12" type="ORF">BST86_10420</name>
</gene>
<dbReference type="PROSITE" id="PS50044">
    <property type="entry name" value="SIGMA54_3"/>
    <property type="match status" value="1"/>
</dbReference>
<keyword evidence="6" id="KW-0731">Sigma factor</keyword>
<dbReference type="GO" id="GO:0016987">
    <property type="term" value="F:sigma factor activity"/>
    <property type="evidence" value="ECO:0007669"/>
    <property type="project" value="UniProtKB-KW"/>
</dbReference>
<dbReference type="InterPro" id="IPR000394">
    <property type="entry name" value="RNA_pol_sigma_54"/>
</dbReference>
<dbReference type="PIRSF" id="PIRSF000774">
    <property type="entry name" value="RpoN"/>
    <property type="match status" value="1"/>
</dbReference>
<dbReference type="Gene3D" id="1.10.10.60">
    <property type="entry name" value="Homeodomain-like"/>
    <property type="match status" value="1"/>
</dbReference>
<comment type="caution">
    <text evidence="12">The sequence shown here is derived from an EMBL/GenBank/DDBJ whole genome shotgun (WGS) entry which is preliminary data.</text>
</comment>
<evidence type="ECO:0000259" key="11">
    <source>
        <dbReference type="Pfam" id="PF04963"/>
    </source>
</evidence>
<dbReference type="GO" id="GO:0001216">
    <property type="term" value="F:DNA-binding transcription activator activity"/>
    <property type="evidence" value="ECO:0007669"/>
    <property type="project" value="InterPro"/>
</dbReference>
<keyword evidence="4" id="KW-0548">Nucleotidyltransferase</keyword>
<protein>
    <submittedName>
        <fullName evidence="12">RNA polymerase sigma-54 factor</fullName>
    </submittedName>
</protein>
<evidence type="ECO:0000256" key="7">
    <source>
        <dbReference type="ARBA" id="ARBA00023125"/>
    </source>
</evidence>
<keyword evidence="2" id="KW-0240">DNA-directed RNA polymerase</keyword>
<evidence type="ECO:0000256" key="4">
    <source>
        <dbReference type="ARBA" id="ARBA00022695"/>
    </source>
</evidence>
<feature type="region of interest" description="Disordered" evidence="9">
    <location>
        <begin position="36"/>
        <end position="110"/>
    </location>
</feature>